<feature type="region of interest" description="Disordered" evidence="1">
    <location>
        <begin position="256"/>
        <end position="283"/>
    </location>
</feature>
<dbReference type="Proteomes" id="UP000187455">
    <property type="component" value="Unassembled WGS sequence"/>
</dbReference>
<sequence>MSAEKVISEAVIASILNAINKLTSGVDNMTVGKTADPLSEDDQHISVSSPATVFNFYPELESLISSMSEDLFRTKLNNEEKKEAIYAFPKSSKFCYNLSQINEADHGSVKKAEAAFYAIQVALTHGTHDPVVDVLNKIRYTMENLASTATQSRLDSLHCGIRESDAGVEGANNGFNRLSSRRAPLDAQASLSKARGQSVGPENRGEGVPNTFQEMGTEQQGLRGEPPKLERFDEESEAFPKRYPDRAATTNIASSAIQAEAKPRGPPDPDGGGGIPTNIEGHRGGGKFEPMALQKFILHSKEDGRAKTCIGSKETEPAFRRKKLQDGVPEINLQNNQMIRKLYRKGTSNDGSAITGKINAAPIAGEEEKILVEECFTKIDGAPIGRRNSESTIRERPFEEMELSVVPAGNPRNRDIHRCKRYCFGCRHWPLELLCLNPLRQYDHSSISKQIRWNYLTQTFQRSGTPMGPLPEDEYKASSNVCSVSSQPGGCTKPLNGNDRMVTFEQDILSIVKEFPEILALSISQRQTLQATELIPDPKSGKSPLTNNRDWTRLDSNGMKIQRRSLKEKGVANTAIELIFNSQRPSMDISPIIEYFRELGDNEQLKIKSLNSKTCWLLAVCGFMRASDIHRIDDAHTTKIDGKLKLVIVAPKEKRKGRPIIRSCEISCHSDKLLCPVEAYREY</sequence>
<evidence type="ECO:0000313" key="2">
    <source>
        <dbReference type="EMBL" id="OLY82104.1"/>
    </source>
</evidence>
<feature type="region of interest" description="Disordered" evidence="1">
    <location>
        <begin position="168"/>
        <end position="241"/>
    </location>
</feature>
<keyword evidence="3" id="KW-1185">Reference proteome</keyword>
<evidence type="ECO:0000313" key="3">
    <source>
        <dbReference type="Proteomes" id="UP000187455"/>
    </source>
</evidence>
<evidence type="ECO:0000256" key="1">
    <source>
        <dbReference type="SAM" id="MobiDB-lite"/>
    </source>
</evidence>
<proteinExistence type="predicted"/>
<dbReference type="AlphaFoldDB" id="A0A1R0GYW6"/>
<feature type="compositionally biased region" description="Polar residues" evidence="1">
    <location>
        <begin position="210"/>
        <end position="220"/>
    </location>
</feature>
<protein>
    <submittedName>
        <fullName evidence="2">Uncharacterized protein</fullName>
    </submittedName>
</protein>
<dbReference type="EMBL" id="LSSL01001915">
    <property type="protein sequence ID" value="OLY82104.1"/>
    <property type="molecule type" value="Genomic_DNA"/>
</dbReference>
<comment type="caution">
    <text evidence="2">The sequence shown here is derived from an EMBL/GenBank/DDBJ whole genome shotgun (WGS) entry which is preliminary data.</text>
</comment>
<reference evidence="2 3" key="1">
    <citation type="journal article" date="2016" name="Mol. Biol. Evol.">
        <title>Genome-Wide Survey of Gut Fungi (Harpellales) Reveals the First Horizontally Transferred Ubiquitin Gene from a Mosquito Host.</title>
        <authorList>
            <person name="Wang Y."/>
            <person name="White M.M."/>
            <person name="Kvist S."/>
            <person name="Moncalvo J.M."/>
        </authorList>
    </citation>
    <scope>NUCLEOTIDE SEQUENCE [LARGE SCALE GENOMIC DNA]</scope>
    <source>
        <strain evidence="2 3">ALG-7-W6</strain>
    </source>
</reference>
<gene>
    <name evidence="2" type="ORF">AYI68_g3785</name>
</gene>
<dbReference type="OrthoDB" id="5659812at2759"/>
<name>A0A1R0GYW6_9FUNG</name>
<dbReference type="STRING" id="133383.A0A1R0GYW6"/>
<organism evidence="2 3">
    <name type="scientific">Smittium mucronatum</name>
    <dbReference type="NCBI Taxonomy" id="133383"/>
    <lineage>
        <taxon>Eukaryota</taxon>
        <taxon>Fungi</taxon>
        <taxon>Fungi incertae sedis</taxon>
        <taxon>Zoopagomycota</taxon>
        <taxon>Kickxellomycotina</taxon>
        <taxon>Harpellomycetes</taxon>
        <taxon>Harpellales</taxon>
        <taxon>Legeriomycetaceae</taxon>
        <taxon>Smittium</taxon>
    </lineage>
</organism>
<accession>A0A1R0GYW6</accession>